<evidence type="ECO:0000259" key="3">
    <source>
        <dbReference type="Pfam" id="PF13519"/>
    </source>
</evidence>
<keyword evidence="2" id="KW-1133">Transmembrane helix</keyword>
<comment type="caution">
    <text evidence="4">The sequence shown here is derived from an EMBL/GenBank/DDBJ whole genome shotgun (WGS) entry which is preliminary data.</text>
</comment>
<dbReference type="PANTHER" id="PTHR22550:SF14">
    <property type="entry name" value="VWFA DOMAIN-CONTAINING PROTEIN"/>
    <property type="match status" value="1"/>
</dbReference>
<keyword evidence="2" id="KW-0812">Transmembrane</keyword>
<evidence type="ECO:0000256" key="1">
    <source>
        <dbReference type="SAM" id="MobiDB-lite"/>
    </source>
</evidence>
<dbReference type="PANTHER" id="PTHR22550">
    <property type="entry name" value="SPORE GERMINATION PROTEIN"/>
    <property type="match status" value="1"/>
</dbReference>
<feature type="domain" description="VWFA" evidence="3">
    <location>
        <begin position="103"/>
        <end position="209"/>
    </location>
</feature>
<proteinExistence type="predicted"/>
<dbReference type="Proteomes" id="UP000279089">
    <property type="component" value="Unassembled WGS sequence"/>
</dbReference>
<dbReference type="InterPro" id="IPR036465">
    <property type="entry name" value="vWFA_dom_sf"/>
</dbReference>
<feature type="transmembrane region" description="Helical" evidence="2">
    <location>
        <begin position="65"/>
        <end position="86"/>
    </location>
</feature>
<keyword evidence="2" id="KW-0472">Membrane</keyword>
<dbReference type="Pfam" id="PF13519">
    <property type="entry name" value="VWA_2"/>
    <property type="match status" value="1"/>
</dbReference>
<dbReference type="Gene3D" id="3.40.50.410">
    <property type="entry name" value="von Willebrand factor, type A domain"/>
    <property type="match status" value="1"/>
</dbReference>
<feature type="compositionally biased region" description="Polar residues" evidence="1">
    <location>
        <begin position="467"/>
        <end position="476"/>
    </location>
</feature>
<dbReference type="OrthoDB" id="9807628at2"/>
<dbReference type="SMART" id="SM00028">
    <property type="entry name" value="TPR"/>
    <property type="match status" value="1"/>
</dbReference>
<reference evidence="5" key="1">
    <citation type="submission" date="2018-11" db="EMBL/GenBank/DDBJ databases">
        <title>Chitinophaga lutea sp.nov., isolate from arsenic contaminated soil.</title>
        <authorList>
            <person name="Zong Y."/>
        </authorList>
    </citation>
    <scope>NUCLEOTIDE SEQUENCE [LARGE SCALE GENOMIC DNA]</scope>
    <source>
        <strain evidence="5">YLT18</strain>
    </source>
</reference>
<organism evidence="4 5">
    <name type="scientific">Chitinophaga barathri</name>
    <dbReference type="NCBI Taxonomy" id="1647451"/>
    <lineage>
        <taxon>Bacteria</taxon>
        <taxon>Pseudomonadati</taxon>
        <taxon>Bacteroidota</taxon>
        <taxon>Chitinophagia</taxon>
        <taxon>Chitinophagales</taxon>
        <taxon>Chitinophagaceae</taxon>
        <taxon>Chitinophaga</taxon>
    </lineage>
</organism>
<feature type="region of interest" description="Disordered" evidence="1">
    <location>
        <begin position="446"/>
        <end position="533"/>
    </location>
</feature>
<feature type="transmembrane region" description="Helical" evidence="2">
    <location>
        <begin position="20"/>
        <end position="38"/>
    </location>
</feature>
<dbReference type="Gene3D" id="1.25.40.10">
    <property type="entry name" value="Tetratricopeptide repeat domain"/>
    <property type="match status" value="1"/>
</dbReference>
<sequence length="553" mass="62066">MNFSDYTNIDWHQFHFLRPAALYLLIPLAVIAVLLALGNRERTKWKQFIIPQFRRYMFSPGNRRAVILPLVLFIVGITLIIVGVAGPTWKKIEVPGQKVQAVVMVVMDLSKSMLAKDIPPGRLERAKLKLSDFLDAKPGAATGLLAYAGTPHLVLPFTSDYALIKFQAGSLDNWEMPVQGRNTELMMRIVDTLMQPILAPSHIVLMTDSISSTDAGIFENYAASHIHKLEVLLVSPASAQGVPLHNKNINVTPVTLDTTDVGSIAGRVRDQLIFEKDEKKDDRHWQDMGYLLILPALLIALYWFRKGWAIQWCWAALMLALGGCSVNSREADWWYTKDYQAQVLYNEGKYTEAADRFKDLPHKGVAYYKAGDYEAAAEVFALDTTAAGQYNRGLSLTKLGKYDEAMEAFSLAEQKDSSFKRLAEAGKQHLNVTKVETDSVMRYDKKSDSVVKKAQGKDSLKERKPTAQDQKLASETQVKDLPKSGDRLTEEVKSNIHEAHESDDPPSGDSTGKAGKPLDMKNLILRKPPADPGMFLHKRFVLQQKRYYKNIKP</sequence>
<evidence type="ECO:0000256" key="2">
    <source>
        <dbReference type="SAM" id="Phobius"/>
    </source>
</evidence>
<feature type="compositionally biased region" description="Basic and acidic residues" evidence="1">
    <location>
        <begin position="477"/>
        <end position="503"/>
    </location>
</feature>
<evidence type="ECO:0000313" key="5">
    <source>
        <dbReference type="Proteomes" id="UP000279089"/>
    </source>
</evidence>
<name>A0A3N4M771_9BACT</name>
<keyword evidence="5" id="KW-1185">Reference proteome</keyword>
<protein>
    <submittedName>
        <fullName evidence="4">VWA domain-containing protein</fullName>
    </submittedName>
</protein>
<dbReference type="InterPro" id="IPR011990">
    <property type="entry name" value="TPR-like_helical_dom_sf"/>
</dbReference>
<dbReference type="EMBL" id="RMBX01000013">
    <property type="protein sequence ID" value="RPD39015.1"/>
    <property type="molecule type" value="Genomic_DNA"/>
</dbReference>
<dbReference type="InterPro" id="IPR002035">
    <property type="entry name" value="VWF_A"/>
</dbReference>
<dbReference type="InterPro" id="IPR019734">
    <property type="entry name" value="TPR_rpt"/>
</dbReference>
<gene>
    <name evidence="4" type="ORF">EG028_23040</name>
</gene>
<dbReference type="RefSeq" id="WP_120518436.1">
    <property type="nucleotide sequence ID" value="NZ_QXZY01000013.1"/>
</dbReference>
<dbReference type="AlphaFoldDB" id="A0A3N4M771"/>
<feature type="compositionally biased region" description="Basic and acidic residues" evidence="1">
    <location>
        <begin position="446"/>
        <end position="466"/>
    </location>
</feature>
<dbReference type="SUPFAM" id="SSF53300">
    <property type="entry name" value="vWA-like"/>
    <property type="match status" value="1"/>
</dbReference>
<accession>A0A3N4M771</accession>
<dbReference type="SUPFAM" id="SSF48452">
    <property type="entry name" value="TPR-like"/>
    <property type="match status" value="1"/>
</dbReference>
<evidence type="ECO:0000313" key="4">
    <source>
        <dbReference type="EMBL" id="RPD39015.1"/>
    </source>
</evidence>
<dbReference type="InterPro" id="IPR050768">
    <property type="entry name" value="UPF0353/GerABKA_families"/>
</dbReference>